<accession>A0A9N7MN48</accession>
<feature type="region of interest" description="Disordered" evidence="4">
    <location>
        <begin position="687"/>
        <end position="736"/>
    </location>
</feature>
<dbReference type="PANTHER" id="PTHR15052:SF2">
    <property type="entry name" value="GENERAL TRANSCRIPTION FACTOR 3C POLYPEPTIDE 2"/>
    <property type="match status" value="1"/>
</dbReference>
<keyword evidence="6" id="KW-1185">Reference proteome</keyword>
<dbReference type="Pfam" id="PF02178">
    <property type="entry name" value="AT_hook"/>
    <property type="match status" value="3"/>
</dbReference>
<feature type="compositionally biased region" description="Basic and acidic residues" evidence="4">
    <location>
        <begin position="237"/>
        <end position="246"/>
    </location>
</feature>
<sequence>MEFDEDAPLAQSFKRKRKPIRKKKHPEARPEEPPAAARDPELPSTVEPLPESVVFDYSVETHFKAVDKIANLCGYSETLDSNQPEIERFSNSITFLREWRDFKYAPRTVRFANQHNSEEKEVTGEVTLHQFCATSVPKNEPGKRSEADFVMNVGGLVWALDWCPRVDSNFENRITSEFVAVAAHPPESSSYHKIGAPLAGRGAIQIWCLLTPPVRDDLTNQGKKSRRKPQKKLIVVKSDDPIEPPKPRGRPRKTPLDGSVQLRLRGRPRKNPLDDDSVPSRPRGRPKKNVLDVSMGKINMDEQCVQPLAIEYPTSSAGSRLPDKAIKKDEVRNNGLIIPSQCEHEETASFSLDSPTCTSACDANTSTSIIPFDVALPRMMLCLAHNGKVAWAVKWRPVSAHHLESMHVMGYLAVLLGNGALEVWEVPLPHTVKRVYPACEEHIDPRFIKLKPVFRCSKLKSGDRQSIPLTMEWSVSPPNDMILAGCHDGVVALWKFSVTDSATETRPMLCFSAESCPIRTLAWAPIQSDLETAYVFAAAGNKGLKFWDIRDPFRPLRDSSTQGGAFDVDWLPHLRCVCGVNDDGTFWFLNFEKAAQDIPVTGKCLTASRSVLSSYDCSSFSIWSLQVSRLTGAVAYCGEEGSAFCFQPTSKSVKDTRNRVHHYLCGSLFEEGTALIVATPSTNSSVLKRIPGTKRPGGGAAKDHENRVKDQMVISGNNSVEEQGSEQNSDKSKPDFEIFPPKIVAMHRVRWNMNKGSEKWLCYGGAAGVLRCHQVDLSLLQ</sequence>
<dbReference type="Proteomes" id="UP001153555">
    <property type="component" value="Unassembled WGS sequence"/>
</dbReference>
<evidence type="ECO:0000256" key="1">
    <source>
        <dbReference type="ARBA" id="ARBA00004123"/>
    </source>
</evidence>
<organism evidence="5 6">
    <name type="scientific">Striga hermonthica</name>
    <name type="common">Purple witchweed</name>
    <name type="synonym">Buchnera hermonthica</name>
    <dbReference type="NCBI Taxonomy" id="68872"/>
    <lineage>
        <taxon>Eukaryota</taxon>
        <taxon>Viridiplantae</taxon>
        <taxon>Streptophyta</taxon>
        <taxon>Embryophyta</taxon>
        <taxon>Tracheophyta</taxon>
        <taxon>Spermatophyta</taxon>
        <taxon>Magnoliopsida</taxon>
        <taxon>eudicotyledons</taxon>
        <taxon>Gunneridae</taxon>
        <taxon>Pentapetalae</taxon>
        <taxon>asterids</taxon>
        <taxon>lamiids</taxon>
        <taxon>Lamiales</taxon>
        <taxon>Orobanchaceae</taxon>
        <taxon>Buchnereae</taxon>
        <taxon>Striga</taxon>
    </lineage>
</organism>
<dbReference type="SUPFAM" id="SSF50978">
    <property type="entry name" value="WD40 repeat-like"/>
    <property type="match status" value="1"/>
</dbReference>
<evidence type="ECO:0000256" key="2">
    <source>
        <dbReference type="ARBA" id="ARBA00023163"/>
    </source>
</evidence>
<keyword evidence="2" id="KW-0804">Transcription</keyword>
<feature type="compositionally biased region" description="Polar residues" evidence="4">
    <location>
        <begin position="714"/>
        <end position="727"/>
    </location>
</feature>
<comment type="caution">
    <text evidence="5">The sequence shown here is derived from an EMBL/GenBank/DDBJ whole genome shotgun (WGS) entry which is preliminary data.</text>
</comment>
<dbReference type="InterPro" id="IPR017956">
    <property type="entry name" value="AT_hook_DNA-bd_motif"/>
</dbReference>
<dbReference type="PANTHER" id="PTHR15052">
    <property type="entry name" value="RNA POLYMERASE III TRANSCRIPTION INITIATION FACTOR COMPLEX SUBUNIT"/>
    <property type="match status" value="1"/>
</dbReference>
<evidence type="ECO:0000313" key="6">
    <source>
        <dbReference type="Proteomes" id="UP001153555"/>
    </source>
</evidence>
<dbReference type="InterPro" id="IPR052416">
    <property type="entry name" value="GTF3C_component"/>
</dbReference>
<keyword evidence="3" id="KW-0539">Nucleus</keyword>
<name>A0A9N7MN48_STRHE</name>
<dbReference type="GO" id="GO:0005634">
    <property type="term" value="C:nucleus"/>
    <property type="evidence" value="ECO:0007669"/>
    <property type="project" value="UniProtKB-SubCell"/>
</dbReference>
<dbReference type="InterPro" id="IPR015943">
    <property type="entry name" value="WD40/YVTN_repeat-like_dom_sf"/>
</dbReference>
<feature type="region of interest" description="Disordered" evidence="4">
    <location>
        <begin position="1"/>
        <end position="45"/>
    </location>
</feature>
<gene>
    <name evidence="5" type="ORF">SHERM_10905</name>
</gene>
<dbReference type="SMART" id="SM00384">
    <property type="entry name" value="AT_hook"/>
    <property type="match status" value="3"/>
</dbReference>
<dbReference type="GO" id="GO:0003677">
    <property type="term" value="F:DNA binding"/>
    <property type="evidence" value="ECO:0007669"/>
    <property type="project" value="InterPro"/>
</dbReference>
<evidence type="ECO:0000313" key="5">
    <source>
        <dbReference type="EMBL" id="CAA0808677.1"/>
    </source>
</evidence>
<dbReference type="GO" id="GO:0000127">
    <property type="term" value="C:transcription factor TFIIIC complex"/>
    <property type="evidence" value="ECO:0007669"/>
    <property type="project" value="TreeGrafter"/>
</dbReference>
<evidence type="ECO:0000256" key="3">
    <source>
        <dbReference type="ARBA" id="ARBA00023242"/>
    </source>
</evidence>
<feature type="compositionally biased region" description="Basic residues" evidence="4">
    <location>
        <begin position="13"/>
        <end position="26"/>
    </location>
</feature>
<feature type="region of interest" description="Disordered" evidence="4">
    <location>
        <begin position="217"/>
        <end position="291"/>
    </location>
</feature>
<evidence type="ECO:0000256" key="4">
    <source>
        <dbReference type="SAM" id="MobiDB-lite"/>
    </source>
</evidence>
<dbReference type="Gene3D" id="2.130.10.10">
    <property type="entry name" value="YVTN repeat-like/Quinoprotein amine dehydrogenase"/>
    <property type="match status" value="1"/>
</dbReference>
<dbReference type="AlphaFoldDB" id="A0A9N7MN48"/>
<dbReference type="InterPro" id="IPR036322">
    <property type="entry name" value="WD40_repeat_dom_sf"/>
</dbReference>
<dbReference type="GO" id="GO:0006383">
    <property type="term" value="P:transcription by RNA polymerase III"/>
    <property type="evidence" value="ECO:0007669"/>
    <property type="project" value="TreeGrafter"/>
</dbReference>
<dbReference type="PRINTS" id="PR00929">
    <property type="entry name" value="ATHOOK"/>
</dbReference>
<feature type="compositionally biased region" description="Basic and acidic residues" evidence="4">
    <location>
        <begin position="701"/>
        <end position="710"/>
    </location>
</feature>
<proteinExistence type="predicted"/>
<comment type="subcellular location">
    <subcellularLocation>
        <location evidence="1">Nucleus</location>
    </subcellularLocation>
</comment>
<reference evidence="5" key="1">
    <citation type="submission" date="2019-12" db="EMBL/GenBank/DDBJ databases">
        <authorList>
            <person name="Scholes J."/>
        </authorList>
    </citation>
    <scope>NUCLEOTIDE SEQUENCE</scope>
</reference>
<dbReference type="EMBL" id="CACSLK010003174">
    <property type="protein sequence ID" value="CAA0808677.1"/>
    <property type="molecule type" value="Genomic_DNA"/>
</dbReference>
<protein>
    <submittedName>
        <fullName evidence="5">Transducin/WD40 repeat-like superfamily protein</fullName>
    </submittedName>
</protein>
<dbReference type="OrthoDB" id="4703at2759"/>